<dbReference type="EMBL" id="JNHK01000058">
    <property type="protein sequence ID" value="KDS39323.1"/>
    <property type="molecule type" value="Genomic_DNA"/>
</dbReference>
<accession>A0AB34LGG7</accession>
<evidence type="ECO:0000313" key="2">
    <source>
        <dbReference type="Proteomes" id="UP000027850"/>
    </source>
</evidence>
<gene>
    <name evidence="1" type="ORF">M091_4630</name>
</gene>
<dbReference type="AlphaFoldDB" id="A0AB34LGG7"/>
<evidence type="ECO:0000313" key="1">
    <source>
        <dbReference type="EMBL" id="KDS39323.1"/>
    </source>
</evidence>
<reference evidence="1 2" key="1">
    <citation type="submission" date="2014-04" db="EMBL/GenBank/DDBJ databases">
        <authorList>
            <person name="Sears C."/>
            <person name="Carroll K."/>
            <person name="Sack B.R."/>
            <person name="Qadri F."/>
            <person name="Myers L.L."/>
            <person name="Chung G.-T."/>
            <person name="Escheverria P."/>
            <person name="Fraser C.M."/>
            <person name="Sadzewicz L."/>
            <person name="Shefchek K.A."/>
            <person name="Tallon L."/>
            <person name="Das S.P."/>
            <person name="Daugherty S."/>
            <person name="Mongodin E.F."/>
        </authorList>
    </citation>
    <scope>NUCLEOTIDE SEQUENCE [LARGE SCALE GENOMIC DNA]</scope>
    <source>
        <strain evidence="1 2">3776 D15 i</strain>
    </source>
</reference>
<comment type="caution">
    <text evidence="1">The sequence shown here is derived from an EMBL/GenBank/DDBJ whole genome shotgun (WGS) entry which is preliminary data.</text>
</comment>
<protein>
    <submittedName>
        <fullName evidence="1">Uncharacterized protein</fullName>
    </submittedName>
</protein>
<dbReference type="Proteomes" id="UP000027850">
    <property type="component" value="Unassembled WGS sequence"/>
</dbReference>
<organism evidence="1 2">
    <name type="scientific">Parabacteroides distasonis str. 3776 D15 i</name>
    <dbReference type="NCBI Taxonomy" id="1339342"/>
    <lineage>
        <taxon>Bacteria</taxon>
        <taxon>Pseudomonadati</taxon>
        <taxon>Bacteroidota</taxon>
        <taxon>Bacteroidia</taxon>
        <taxon>Bacteroidales</taxon>
        <taxon>Tannerellaceae</taxon>
        <taxon>Parabacteroides</taxon>
    </lineage>
</organism>
<proteinExistence type="predicted"/>
<sequence>MPFILFISYDLLYREDDEFIHSKEVPFCNQIVPFDTFQLDYSIISLILSPKQE</sequence>
<name>A0AB34LGG7_PARDI</name>